<sequence>MKKRLAYSLLLSSFIFSGCQSTGTKDASSDEVSVTFADAEQLLANASLLQGAAQQKQILAAAELFLSLEDANRALDITRTLNPSQLGDALYAKQVEIQSQAYLQLDNLYAAKGLLENERLAALLVAPTAIDAEPALAITHRQASQLHELRAQIYNSLGEPDQVINERIALSRHLQAQETTGESSASDAQINQELIWMTLMDLDIQQLNALSQASTHHQALGWYELAIVSKNNQRNINQQYSALTQWQQQWPEHPANNPLPADLALIAEVVNNQPQNIALLLPLSNKLAPIAEAIRDGFMAAYFTNKNAGGQTPQINIYDVSQGNINEHYDFAVSQGAEVVIGPLSKEKISELALRPELAVPTLVLNQIEPSNAYPKQLFQLGLGIEDEAAQTALRAFTDGKRTALILAPTNNLGDRASQVFNERWQALGGTVVDSVRYSDERKLSQVIEHAMHLDISKTRARELRQLVGRFEFEPRRRQDIDMVFLVAQPRQGRQIKPLLAFHYAGDIPIYSTSSIYEGGNNKKEPDLNGITFSNLPWFFQETPERSAILQGKSLNARSQRLYALGVDAYYLYPRLEQLSASKRANFWGQTGILSLTEQRLFERTQQWAQFSHGRIKALTAHYDN</sequence>
<proteinExistence type="predicted"/>
<dbReference type="AlphaFoldDB" id="A0AAN2BKE5"/>
<dbReference type="Gene3D" id="1.25.40.650">
    <property type="match status" value="1"/>
</dbReference>
<name>A0AAN2BKE5_9GAMM</name>
<accession>A0AAN2BKE5</accession>
<dbReference type="CDD" id="cd06339">
    <property type="entry name" value="PBP1_YraM_LppC_lipoprotein-like"/>
    <property type="match status" value="1"/>
</dbReference>
<dbReference type="PROSITE" id="PS51257">
    <property type="entry name" value="PROKAR_LIPOPROTEIN"/>
    <property type="match status" value="1"/>
</dbReference>
<dbReference type="SUPFAM" id="SSF53822">
    <property type="entry name" value="Periplasmic binding protein-like I"/>
    <property type="match status" value="1"/>
</dbReference>
<organism evidence="2 3">
    <name type="scientific">Marinagarivorans cellulosilyticus</name>
    <dbReference type="NCBI Taxonomy" id="2721545"/>
    <lineage>
        <taxon>Bacteria</taxon>
        <taxon>Pseudomonadati</taxon>
        <taxon>Pseudomonadota</taxon>
        <taxon>Gammaproteobacteria</taxon>
        <taxon>Cellvibrionales</taxon>
        <taxon>Cellvibrionaceae</taxon>
        <taxon>Marinagarivorans</taxon>
    </lineage>
</organism>
<dbReference type="InterPro" id="IPR007443">
    <property type="entry name" value="LpoA"/>
</dbReference>
<dbReference type="InterPro" id="IPR028082">
    <property type="entry name" value="Peripla_BP_I"/>
</dbReference>
<evidence type="ECO:0000313" key="3">
    <source>
        <dbReference type="Proteomes" id="UP001320119"/>
    </source>
</evidence>
<dbReference type="GO" id="GO:0030234">
    <property type="term" value="F:enzyme regulator activity"/>
    <property type="evidence" value="ECO:0007669"/>
    <property type="project" value="TreeGrafter"/>
</dbReference>
<keyword evidence="1" id="KW-0472">Membrane</keyword>
<dbReference type="Pfam" id="PF04348">
    <property type="entry name" value="LppC"/>
    <property type="match status" value="1"/>
</dbReference>
<dbReference type="PANTHER" id="PTHR38038:SF1">
    <property type="entry name" value="PENICILLIN-BINDING PROTEIN ACTIVATOR LPOA"/>
    <property type="match status" value="1"/>
</dbReference>
<dbReference type="Gene3D" id="3.40.50.2300">
    <property type="match status" value="2"/>
</dbReference>
<dbReference type="Proteomes" id="UP001320119">
    <property type="component" value="Chromosome"/>
</dbReference>
<dbReference type="EMBL" id="AP023086">
    <property type="protein sequence ID" value="BCD97921.1"/>
    <property type="molecule type" value="Genomic_DNA"/>
</dbReference>
<dbReference type="KEGG" id="marq:MARGE09_P2122"/>
<reference evidence="2 3" key="1">
    <citation type="journal article" date="2022" name="IScience">
        <title>An ultrasensitive nanofiber-based assay for enzymatic hydrolysis and deep-sea microbial degradation of cellulose.</title>
        <authorList>
            <person name="Tsudome M."/>
            <person name="Tachioka M."/>
            <person name="Miyazaki M."/>
            <person name="Uchimura K."/>
            <person name="Tsuda M."/>
            <person name="Takaki Y."/>
            <person name="Deguchi S."/>
        </authorList>
    </citation>
    <scope>NUCLEOTIDE SEQUENCE [LARGE SCALE GENOMIC DNA]</scope>
    <source>
        <strain evidence="2 3">GE09</strain>
    </source>
</reference>
<dbReference type="GO" id="GO:0031241">
    <property type="term" value="C:periplasmic side of cell outer membrane"/>
    <property type="evidence" value="ECO:0007669"/>
    <property type="project" value="TreeGrafter"/>
</dbReference>
<evidence type="ECO:0000313" key="2">
    <source>
        <dbReference type="EMBL" id="BCD97921.1"/>
    </source>
</evidence>
<dbReference type="GO" id="GO:0009252">
    <property type="term" value="P:peptidoglycan biosynthetic process"/>
    <property type="evidence" value="ECO:0007669"/>
    <property type="project" value="TreeGrafter"/>
</dbReference>
<gene>
    <name evidence="2" type="ORF">MARGE09_P2122</name>
</gene>
<dbReference type="RefSeq" id="WP_236981920.1">
    <property type="nucleotide sequence ID" value="NZ_AP023086.1"/>
</dbReference>
<dbReference type="PANTHER" id="PTHR38038">
    <property type="entry name" value="PENICILLIN-BINDING PROTEIN ACTIVATOR LPOA"/>
    <property type="match status" value="1"/>
</dbReference>
<evidence type="ECO:0008006" key="4">
    <source>
        <dbReference type="Google" id="ProtNLM"/>
    </source>
</evidence>
<protein>
    <recommendedName>
        <fullName evidence="4">Penicillin-binding protein activator</fullName>
    </recommendedName>
</protein>
<evidence type="ECO:0000256" key="1">
    <source>
        <dbReference type="ARBA" id="ARBA00023136"/>
    </source>
</evidence>
<keyword evidence="3" id="KW-1185">Reference proteome</keyword>